<reference evidence="1" key="2">
    <citation type="submission" date="2020-09" db="EMBL/GenBank/DDBJ databases">
        <authorList>
            <person name="Sun Q."/>
            <person name="Zhou Y."/>
        </authorList>
    </citation>
    <scope>NUCLEOTIDE SEQUENCE</scope>
    <source>
        <strain evidence="1">CGMCC 1.16548</strain>
    </source>
</reference>
<protein>
    <submittedName>
        <fullName evidence="1">Uncharacterized protein</fullName>
    </submittedName>
</protein>
<gene>
    <name evidence="1" type="ORF">GCM10011600_23160</name>
</gene>
<dbReference type="Proteomes" id="UP000617531">
    <property type="component" value="Unassembled WGS sequence"/>
</dbReference>
<dbReference type="RefSeq" id="WP_191283676.1">
    <property type="nucleotide sequence ID" value="NZ_BNAI01000005.1"/>
</dbReference>
<dbReference type="AlphaFoldDB" id="A0A8J3GRJ7"/>
<comment type="caution">
    <text evidence="1">The sequence shown here is derived from an EMBL/GenBank/DDBJ whole genome shotgun (WGS) entry which is preliminary data.</text>
</comment>
<organism evidence="1 2">
    <name type="scientific">Pseudolysinimonas yzui</name>
    <dbReference type="NCBI Taxonomy" id="2708254"/>
    <lineage>
        <taxon>Bacteria</taxon>
        <taxon>Bacillati</taxon>
        <taxon>Actinomycetota</taxon>
        <taxon>Actinomycetes</taxon>
        <taxon>Micrococcales</taxon>
        <taxon>Microbacteriaceae</taxon>
        <taxon>Pseudolysinimonas</taxon>
    </lineage>
</organism>
<proteinExistence type="predicted"/>
<evidence type="ECO:0000313" key="1">
    <source>
        <dbReference type="EMBL" id="GHF21578.1"/>
    </source>
</evidence>
<dbReference type="EMBL" id="BNAI01000005">
    <property type="protein sequence ID" value="GHF21578.1"/>
    <property type="molecule type" value="Genomic_DNA"/>
</dbReference>
<reference evidence="1" key="1">
    <citation type="journal article" date="2014" name="Int. J. Syst. Evol. Microbiol.">
        <title>Complete genome sequence of Corynebacterium casei LMG S-19264T (=DSM 44701T), isolated from a smear-ripened cheese.</title>
        <authorList>
            <consortium name="US DOE Joint Genome Institute (JGI-PGF)"/>
            <person name="Walter F."/>
            <person name="Albersmeier A."/>
            <person name="Kalinowski J."/>
            <person name="Ruckert C."/>
        </authorList>
    </citation>
    <scope>NUCLEOTIDE SEQUENCE</scope>
    <source>
        <strain evidence="1">CGMCC 1.16548</strain>
    </source>
</reference>
<keyword evidence="2" id="KW-1185">Reference proteome</keyword>
<accession>A0A8J3GRJ7</accession>
<evidence type="ECO:0000313" key="2">
    <source>
        <dbReference type="Proteomes" id="UP000617531"/>
    </source>
</evidence>
<name>A0A8J3GRJ7_9MICO</name>
<sequence length="85" mass="8998">MSPAPVDPAAIRAGLERQLALLTPVVEHLRSAAVDESPLVSDEWRGPAAEAATVFLADLRAGLRAAAEETDDVVRTLRLNIALLS</sequence>